<evidence type="ECO:0000313" key="10">
    <source>
        <dbReference type="EMBL" id="ACS81675.1"/>
    </source>
</evidence>
<evidence type="ECO:0000256" key="1">
    <source>
        <dbReference type="ARBA" id="ARBA00004651"/>
    </source>
</evidence>
<organism evidence="10 11">
    <name type="scientific">Maridesulfovibrio salexigens (strain ATCC 14822 / DSM 2638 / NCIMB 8403 / VKM B-1763)</name>
    <name type="common">Desulfovibrio salexigens</name>
    <dbReference type="NCBI Taxonomy" id="526222"/>
    <lineage>
        <taxon>Bacteria</taxon>
        <taxon>Pseudomonadati</taxon>
        <taxon>Thermodesulfobacteriota</taxon>
        <taxon>Desulfovibrionia</taxon>
        <taxon>Desulfovibrionales</taxon>
        <taxon>Desulfovibrionaceae</taxon>
        <taxon>Maridesulfovibrio</taxon>
    </lineage>
</organism>
<feature type="transmembrane region" description="Helical" evidence="7">
    <location>
        <begin position="177"/>
        <end position="195"/>
    </location>
</feature>
<dbReference type="CDD" id="cd03228">
    <property type="entry name" value="ABCC_MRP_Like"/>
    <property type="match status" value="1"/>
</dbReference>
<dbReference type="HOGENOM" id="CLU_000604_84_3_7"/>
<dbReference type="PROSITE" id="PS50893">
    <property type="entry name" value="ABC_TRANSPORTER_2"/>
    <property type="match status" value="1"/>
</dbReference>
<dbReference type="InterPro" id="IPR017871">
    <property type="entry name" value="ABC_transporter-like_CS"/>
</dbReference>
<dbReference type="GO" id="GO:0005886">
    <property type="term" value="C:plasma membrane"/>
    <property type="evidence" value="ECO:0007669"/>
    <property type="project" value="UniProtKB-SubCell"/>
</dbReference>
<evidence type="ECO:0000313" key="11">
    <source>
        <dbReference type="Proteomes" id="UP000002601"/>
    </source>
</evidence>
<keyword evidence="11" id="KW-1185">Reference proteome</keyword>
<dbReference type="GO" id="GO:0034040">
    <property type="term" value="F:ATPase-coupled lipid transmembrane transporter activity"/>
    <property type="evidence" value="ECO:0007669"/>
    <property type="project" value="TreeGrafter"/>
</dbReference>
<evidence type="ECO:0000256" key="7">
    <source>
        <dbReference type="SAM" id="Phobius"/>
    </source>
</evidence>
<dbReference type="OrthoDB" id="9760168at2"/>
<sequence length="569" mass="63838">MIKKIKGLLNPAQKKSIFALVVLSILISGIETVGISAILPFISVASDFSLVTGNKYYNFAYTFFGFSDAQSFVITFGLVLIGFYVSRGFLNLCYMYFIQRYSQGIFLSLGTKLFSNYVHIKYQDMTTRNSSDLSKKLITETNNAALFFYSLLLLISELFVSSFLYTALLVVNWKVTLALTGFLGLMVLLLIKIVSRLIKKEGLKRNQFQEVYYRTISETLSNLKFIKLMAGEKTAINALHKSGKGYVDAMVMNNTYNTVPRLSLESIGFSMLIAALILALQSGQAISSIIPVVSLFGLAMYRMLPSVNRILSSYNNMLYYNKSIDLLYEDFHLETHRLGNDPIKFKDQINIRNMSFGYTEELILKNISLNITKGEKIALIGESGAGKSTLADIIIGMYTSFSGNIDVDETPLTEKNMLSWREKIGYIPQSIYLFDSTVSENVAFGRKFDEQKLKEALNKAELTPFLEQNQGIHTPVGEDGSQLSGGQKQRIGIARAIYGNPDLLVLDEATSALDSQTEQRIMDNIFKVSEGKTLIIIAHRLSTIEQCDKVYRIEDKGIRLIEDKNTLKG</sequence>
<dbReference type="Gene3D" id="1.20.1560.10">
    <property type="entry name" value="ABC transporter type 1, transmembrane domain"/>
    <property type="match status" value="1"/>
</dbReference>
<dbReference type="RefSeq" id="WP_015853491.1">
    <property type="nucleotide sequence ID" value="NC_012881.1"/>
</dbReference>
<dbReference type="AlphaFoldDB" id="C6BTJ4"/>
<reference evidence="10 11" key="1">
    <citation type="submission" date="2009-06" db="EMBL/GenBank/DDBJ databases">
        <title>Complete sequence of Desulfovibrio salexigens DSM 2638.</title>
        <authorList>
            <consortium name="US DOE Joint Genome Institute"/>
            <person name="Lucas S."/>
            <person name="Copeland A."/>
            <person name="Lapidus A."/>
            <person name="Glavina del Rio T."/>
            <person name="Tice H."/>
            <person name="Bruce D."/>
            <person name="Goodwin L."/>
            <person name="Pitluck S."/>
            <person name="Munk A.C."/>
            <person name="Brettin T."/>
            <person name="Detter J.C."/>
            <person name="Han C."/>
            <person name="Tapia R."/>
            <person name="Larimer F."/>
            <person name="Land M."/>
            <person name="Hauser L."/>
            <person name="Kyrpides N."/>
            <person name="Anderson I."/>
            <person name="Wall J.D."/>
            <person name="Arkin A.P."/>
            <person name="Dehal P."/>
            <person name="Chivian D."/>
            <person name="Giles B."/>
            <person name="Hazen T.C."/>
        </authorList>
    </citation>
    <scope>NUCLEOTIDE SEQUENCE [LARGE SCALE GENOMIC DNA]</scope>
    <source>
        <strain evidence="11">ATCC 14822 / DSM 2638 / NCIMB 8403 / VKM B-1763</strain>
    </source>
</reference>
<dbReference type="InterPro" id="IPR011527">
    <property type="entry name" value="ABC1_TM_dom"/>
</dbReference>
<dbReference type="Pfam" id="PF00664">
    <property type="entry name" value="ABC_membrane"/>
    <property type="match status" value="1"/>
</dbReference>
<dbReference type="CDD" id="cd18553">
    <property type="entry name" value="ABC_6TM_PglK_like"/>
    <property type="match status" value="1"/>
</dbReference>
<feature type="domain" description="ABC transporter" evidence="8">
    <location>
        <begin position="349"/>
        <end position="569"/>
    </location>
</feature>
<keyword evidence="4" id="KW-0067">ATP-binding</keyword>
<dbReference type="EMBL" id="CP001649">
    <property type="protein sequence ID" value="ACS81675.1"/>
    <property type="molecule type" value="Genomic_DNA"/>
</dbReference>
<dbReference type="eggNOG" id="COG1132">
    <property type="taxonomic scope" value="Bacteria"/>
</dbReference>
<proteinExistence type="predicted"/>
<name>C6BTJ4_MARSD</name>
<dbReference type="PROSITE" id="PS00211">
    <property type="entry name" value="ABC_TRANSPORTER_1"/>
    <property type="match status" value="1"/>
</dbReference>
<dbReference type="InterPro" id="IPR039421">
    <property type="entry name" value="Type_1_exporter"/>
</dbReference>
<dbReference type="KEGG" id="dsa:Desal_3629"/>
<dbReference type="GO" id="GO:0016887">
    <property type="term" value="F:ATP hydrolysis activity"/>
    <property type="evidence" value="ECO:0007669"/>
    <property type="project" value="InterPro"/>
</dbReference>
<gene>
    <name evidence="10" type="ordered locus">Desal_3629</name>
</gene>
<keyword evidence="6 7" id="KW-0472">Membrane</keyword>
<dbReference type="SUPFAM" id="SSF90123">
    <property type="entry name" value="ABC transporter transmembrane region"/>
    <property type="match status" value="1"/>
</dbReference>
<dbReference type="Gene3D" id="3.40.50.300">
    <property type="entry name" value="P-loop containing nucleotide triphosphate hydrolases"/>
    <property type="match status" value="1"/>
</dbReference>
<dbReference type="Proteomes" id="UP000002601">
    <property type="component" value="Chromosome"/>
</dbReference>
<protein>
    <submittedName>
        <fullName evidence="10">ABC transporter related</fullName>
    </submittedName>
</protein>
<feature type="transmembrane region" description="Helical" evidence="7">
    <location>
        <begin position="69"/>
        <end position="90"/>
    </location>
</feature>
<dbReference type="InterPro" id="IPR003439">
    <property type="entry name" value="ABC_transporter-like_ATP-bd"/>
</dbReference>
<dbReference type="PANTHER" id="PTHR24221">
    <property type="entry name" value="ATP-BINDING CASSETTE SUB-FAMILY B"/>
    <property type="match status" value="1"/>
</dbReference>
<dbReference type="STRING" id="526222.Desal_3629"/>
<dbReference type="InterPro" id="IPR036640">
    <property type="entry name" value="ABC1_TM_sf"/>
</dbReference>
<keyword evidence="3" id="KW-0547">Nucleotide-binding</keyword>
<comment type="subcellular location">
    <subcellularLocation>
        <location evidence="1">Cell membrane</location>
        <topology evidence="1">Multi-pass membrane protein</topology>
    </subcellularLocation>
</comment>
<keyword evidence="5 7" id="KW-1133">Transmembrane helix</keyword>
<evidence type="ECO:0000256" key="5">
    <source>
        <dbReference type="ARBA" id="ARBA00022989"/>
    </source>
</evidence>
<evidence type="ECO:0000256" key="4">
    <source>
        <dbReference type="ARBA" id="ARBA00022840"/>
    </source>
</evidence>
<evidence type="ECO:0000256" key="3">
    <source>
        <dbReference type="ARBA" id="ARBA00022741"/>
    </source>
</evidence>
<evidence type="ECO:0000256" key="6">
    <source>
        <dbReference type="ARBA" id="ARBA00023136"/>
    </source>
</evidence>
<dbReference type="SUPFAM" id="SSF52540">
    <property type="entry name" value="P-loop containing nucleoside triphosphate hydrolases"/>
    <property type="match status" value="1"/>
</dbReference>
<accession>C6BTJ4</accession>
<evidence type="ECO:0000259" key="9">
    <source>
        <dbReference type="PROSITE" id="PS50929"/>
    </source>
</evidence>
<feature type="transmembrane region" description="Helical" evidence="7">
    <location>
        <begin position="146"/>
        <end position="171"/>
    </location>
</feature>
<dbReference type="Pfam" id="PF00005">
    <property type="entry name" value="ABC_tran"/>
    <property type="match status" value="1"/>
</dbReference>
<dbReference type="SMART" id="SM00382">
    <property type="entry name" value="AAA"/>
    <property type="match status" value="1"/>
</dbReference>
<dbReference type="InterPro" id="IPR003593">
    <property type="entry name" value="AAA+_ATPase"/>
</dbReference>
<keyword evidence="2 7" id="KW-0812">Transmembrane</keyword>
<dbReference type="GO" id="GO:0140359">
    <property type="term" value="F:ABC-type transporter activity"/>
    <property type="evidence" value="ECO:0007669"/>
    <property type="project" value="InterPro"/>
</dbReference>
<dbReference type="GO" id="GO:0005524">
    <property type="term" value="F:ATP binding"/>
    <property type="evidence" value="ECO:0007669"/>
    <property type="project" value="UniProtKB-KW"/>
</dbReference>
<dbReference type="InterPro" id="IPR027417">
    <property type="entry name" value="P-loop_NTPase"/>
</dbReference>
<evidence type="ECO:0000259" key="8">
    <source>
        <dbReference type="PROSITE" id="PS50893"/>
    </source>
</evidence>
<dbReference type="PANTHER" id="PTHR24221:SF654">
    <property type="entry name" value="ATP-BINDING CASSETTE SUB-FAMILY B MEMBER 6"/>
    <property type="match status" value="1"/>
</dbReference>
<dbReference type="PROSITE" id="PS50929">
    <property type="entry name" value="ABC_TM1F"/>
    <property type="match status" value="1"/>
</dbReference>
<evidence type="ECO:0000256" key="2">
    <source>
        <dbReference type="ARBA" id="ARBA00022692"/>
    </source>
</evidence>
<feature type="domain" description="ABC transmembrane type-1" evidence="9">
    <location>
        <begin position="18"/>
        <end position="317"/>
    </location>
</feature>